<sequence length="248" mass="27691">MQFGRQLTPDEFWTHVDETDAQLRSTFAPDFAYGLVRWPGFSMVTEWDFGGQTRVLSYARAMPAVIPPSPRADEDTAATGGFTPEGEARRRATDDDATLASLEARLAEGGSTAAFEGAATVAGAAAAFSDPFDVHVHWRSGDSRAVVDRLRHRDSMLRARTTSWYRPVSATEHLPDRIVDLKVDGRREPFEVWVRGPVWWAATMLGGRTLAVVARDVPFEDVALLRVTDIEPYIDGRRLWLRRMRGEA</sequence>
<gene>
    <name evidence="2" type="ORF">N1027_19655</name>
</gene>
<comment type="caution">
    <text evidence="2">The sequence shown here is derived from an EMBL/GenBank/DDBJ whole genome shotgun (WGS) entry which is preliminary data.</text>
</comment>
<reference evidence="2" key="1">
    <citation type="submission" date="2022-08" db="EMBL/GenBank/DDBJ databases">
        <authorList>
            <person name="Deng Y."/>
            <person name="Han X.-F."/>
            <person name="Zhang Y.-Q."/>
        </authorList>
    </citation>
    <scope>NUCLEOTIDE SEQUENCE</scope>
    <source>
        <strain evidence="2">CPCC 205763</strain>
    </source>
</reference>
<evidence type="ECO:0000256" key="1">
    <source>
        <dbReference type="SAM" id="MobiDB-lite"/>
    </source>
</evidence>
<protein>
    <submittedName>
        <fullName evidence="2">Uncharacterized protein</fullName>
    </submittedName>
</protein>
<dbReference type="EMBL" id="JANLCM010000004">
    <property type="protein sequence ID" value="MCS5720347.1"/>
    <property type="molecule type" value="Genomic_DNA"/>
</dbReference>
<organism evidence="2 3">
    <name type="scientific">Herbiconiux aconitum</name>
    <dbReference type="NCBI Taxonomy" id="2970913"/>
    <lineage>
        <taxon>Bacteria</taxon>
        <taxon>Bacillati</taxon>
        <taxon>Actinomycetota</taxon>
        <taxon>Actinomycetes</taxon>
        <taxon>Micrococcales</taxon>
        <taxon>Microbacteriaceae</taxon>
        <taxon>Herbiconiux</taxon>
    </lineage>
</organism>
<evidence type="ECO:0000313" key="2">
    <source>
        <dbReference type="EMBL" id="MCS5720347.1"/>
    </source>
</evidence>
<proteinExistence type="predicted"/>
<accession>A0ABT2GXP9</accession>
<dbReference type="RefSeq" id="WP_259510706.1">
    <property type="nucleotide sequence ID" value="NZ_JANLCM010000004.1"/>
</dbReference>
<evidence type="ECO:0000313" key="3">
    <source>
        <dbReference type="Proteomes" id="UP001165584"/>
    </source>
</evidence>
<feature type="region of interest" description="Disordered" evidence="1">
    <location>
        <begin position="67"/>
        <end position="94"/>
    </location>
</feature>
<name>A0ABT2GXP9_9MICO</name>
<keyword evidence="3" id="KW-1185">Reference proteome</keyword>
<dbReference type="Proteomes" id="UP001165584">
    <property type="component" value="Unassembled WGS sequence"/>
</dbReference>